<keyword evidence="2" id="KW-0732">Signal</keyword>
<dbReference type="EMBL" id="CAJJDP010000021">
    <property type="protein sequence ID" value="CAD8148714.1"/>
    <property type="molecule type" value="Genomic_DNA"/>
</dbReference>
<evidence type="ECO:0000256" key="2">
    <source>
        <dbReference type="SAM" id="SignalP"/>
    </source>
</evidence>
<reference evidence="3" key="1">
    <citation type="submission" date="2021-01" db="EMBL/GenBank/DDBJ databases">
        <authorList>
            <consortium name="Genoscope - CEA"/>
            <person name="William W."/>
        </authorList>
    </citation>
    <scope>NUCLEOTIDE SEQUENCE</scope>
</reference>
<evidence type="ECO:0000313" key="3">
    <source>
        <dbReference type="EMBL" id="CAD8148714.1"/>
    </source>
</evidence>
<keyword evidence="1" id="KW-0472">Membrane</keyword>
<evidence type="ECO:0000256" key="1">
    <source>
        <dbReference type="SAM" id="Phobius"/>
    </source>
</evidence>
<accession>A0A8S1TBG6</accession>
<sequence>MLLILYFALIKAQIYTHTFLILDQQNSIGVPNYLNRQLISTSHNYIPNLQDQEVKKNILNSNFSNYFNNTRFSYGKTKLNPEITFVKNQAIVVYYQYQNLLSNSELKEQYNELKKYYFTDEFYIIIHHKVDKHLTENILFSTNPAKYIKEFSQNLDFIEFQQQYNFTNEVIKLVNNKSQCQDLQSYISSIRDYNQFKQIKDKFQQINQIQQWIDGWIISNNTKFAQLLFDQHITAIEELLNQFQTSCQSSDLIFQLNIDNYQYTIISICLIMFIVIKHFAKQFTFNDDKDKFV</sequence>
<feature type="chain" id="PRO_5035764463" description="Transmembrane protein" evidence="2">
    <location>
        <begin position="17"/>
        <end position="293"/>
    </location>
</feature>
<evidence type="ECO:0008006" key="5">
    <source>
        <dbReference type="Google" id="ProtNLM"/>
    </source>
</evidence>
<feature type="signal peptide" evidence="2">
    <location>
        <begin position="1"/>
        <end position="16"/>
    </location>
</feature>
<keyword evidence="1" id="KW-1133">Transmembrane helix</keyword>
<comment type="caution">
    <text evidence="3">The sequence shown here is derived from an EMBL/GenBank/DDBJ whole genome shotgun (WGS) entry which is preliminary data.</text>
</comment>
<evidence type="ECO:0000313" key="4">
    <source>
        <dbReference type="Proteomes" id="UP000683925"/>
    </source>
</evidence>
<protein>
    <recommendedName>
        <fullName evidence="5">Transmembrane protein</fullName>
    </recommendedName>
</protein>
<keyword evidence="1" id="KW-0812">Transmembrane</keyword>
<proteinExistence type="predicted"/>
<organism evidence="3 4">
    <name type="scientific">Paramecium octaurelia</name>
    <dbReference type="NCBI Taxonomy" id="43137"/>
    <lineage>
        <taxon>Eukaryota</taxon>
        <taxon>Sar</taxon>
        <taxon>Alveolata</taxon>
        <taxon>Ciliophora</taxon>
        <taxon>Intramacronucleata</taxon>
        <taxon>Oligohymenophorea</taxon>
        <taxon>Peniculida</taxon>
        <taxon>Parameciidae</taxon>
        <taxon>Paramecium</taxon>
    </lineage>
</organism>
<gene>
    <name evidence="3" type="ORF">POCTA_138.1.T0210261</name>
</gene>
<name>A0A8S1TBG6_PAROT</name>
<keyword evidence="4" id="KW-1185">Reference proteome</keyword>
<dbReference type="Proteomes" id="UP000683925">
    <property type="component" value="Unassembled WGS sequence"/>
</dbReference>
<feature type="transmembrane region" description="Helical" evidence="1">
    <location>
        <begin position="261"/>
        <end position="280"/>
    </location>
</feature>
<dbReference type="AlphaFoldDB" id="A0A8S1TBG6"/>